<reference evidence="3" key="1">
    <citation type="journal article" date="2017" name="Cell">
        <title>Insights into land plant evolution garnered from the Marchantia polymorpha genome.</title>
        <authorList>
            <person name="Bowman J.L."/>
            <person name="Kohchi T."/>
            <person name="Yamato K.T."/>
            <person name="Jenkins J."/>
            <person name="Shu S."/>
            <person name="Ishizaki K."/>
            <person name="Yamaoka S."/>
            <person name="Nishihama R."/>
            <person name="Nakamura Y."/>
            <person name="Berger F."/>
            <person name="Adam C."/>
            <person name="Aki S.S."/>
            <person name="Althoff F."/>
            <person name="Araki T."/>
            <person name="Arteaga-Vazquez M.A."/>
            <person name="Balasubrmanian S."/>
            <person name="Barry K."/>
            <person name="Bauer D."/>
            <person name="Boehm C.R."/>
            <person name="Briginshaw L."/>
            <person name="Caballero-Perez J."/>
            <person name="Catarino B."/>
            <person name="Chen F."/>
            <person name="Chiyoda S."/>
            <person name="Chovatia M."/>
            <person name="Davies K.M."/>
            <person name="Delmans M."/>
            <person name="Demura T."/>
            <person name="Dierschke T."/>
            <person name="Dolan L."/>
            <person name="Dorantes-Acosta A.E."/>
            <person name="Eklund D.M."/>
            <person name="Florent S.N."/>
            <person name="Flores-Sandoval E."/>
            <person name="Fujiyama A."/>
            <person name="Fukuzawa H."/>
            <person name="Galik B."/>
            <person name="Grimanelli D."/>
            <person name="Grimwood J."/>
            <person name="Grossniklaus U."/>
            <person name="Hamada T."/>
            <person name="Haseloff J."/>
            <person name="Hetherington A.J."/>
            <person name="Higo A."/>
            <person name="Hirakawa Y."/>
            <person name="Hundley H.N."/>
            <person name="Ikeda Y."/>
            <person name="Inoue K."/>
            <person name="Inoue S.I."/>
            <person name="Ishida S."/>
            <person name="Jia Q."/>
            <person name="Kakita M."/>
            <person name="Kanazawa T."/>
            <person name="Kawai Y."/>
            <person name="Kawashima T."/>
            <person name="Kennedy M."/>
            <person name="Kinose K."/>
            <person name="Kinoshita T."/>
            <person name="Kohara Y."/>
            <person name="Koide E."/>
            <person name="Komatsu K."/>
            <person name="Kopischke S."/>
            <person name="Kubo M."/>
            <person name="Kyozuka J."/>
            <person name="Lagercrantz U."/>
            <person name="Lin S.S."/>
            <person name="Lindquist E."/>
            <person name="Lipzen A.M."/>
            <person name="Lu C.W."/>
            <person name="De Luna E."/>
            <person name="Martienssen R.A."/>
            <person name="Minamino N."/>
            <person name="Mizutani M."/>
            <person name="Mizutani M."/>
            <person name="Mochizuki N."/>
            <person name="Monte I."/>
            <person name="Mosher R."/>
            <person name="Nagasaki H."/>
            <person name="Nakagami H."/>
            <person name="Naramoto S."/>
            <person name="Nishitani K."/>
            <person name="Ohtani M."/>
            <person name="Okamoto T."/>
            <person name="Okumura M."/>
            <person name="Phillips J."/>
            <person name="Pollak B."/>
            <person name="Reinders A."/>
            <person name="Rovekamp M."/>
            <person name="Sano R."/>
            <person name="Sawa S."/>
            <person name="Schmid M.W."/>
            <person name="Shirakawa M."/>
            <person name="Solano R."/>
            <person name="Spunde A."/>
            <person name="Suetsugu N."/>
            <person name="Sugano S."/>
            <person name="Sugiyama A."/>
            <person name="Sun R."/>
            <person name="Suzuki Y."/>
            <person name="Takenaka M."/>
            <person name="Takezawa D."/>
            <person name="Tomogane H."/>
            <person name="Tsuzuki M."/>
            <person name="Ueda T."/>
            <person name="Umeda M."/>
            <person name="Ward J.M."/>
            <person name="Watanabe Y."/>
            <person name="Yazaki K."/>
            <person name="Yokoyama R."/>
            <person name="Yoshitake Y."/>
            <person name="Yotsui I."/>
            <person name="Zachgo S."/>
            <person name="Schmutz J."/>
        </authorList>
    </citation>
    <scope>NUCLEOTIDE SEQUENCE [LARGE SCALE GENOMIC DNA]</scope>
    <source>
        <strain evidence="3">Tak-1</strain>
    </source>
</reference>
<keyword evidence="3" id="KW-1185">Reference proteome</keyword>
<gene>
    <name evidence="2" type="ORF">MARPO_0064s0036</name>
</gene>
<feature type="region of interest" description="Disordered" evidence="1">
    <location>
        <begin position="60"/>
        <end position="108"/>
    </location>
</feature>
<feature type="compositionally biased region" description="Basic and acidic residues" evidence="1">
    <location>
        <begin position="1"/>
        <end position="11"/>
    </location>
</feature>
<accession>A0A2R6WR68</accession>
<dbReference type="EMBL" id="KZ772736">
    <property type="protein sequence ID" value="PTQ36349.1"/>
    <property type="molecule type" value="Genomic_DNA"/>
</dbReference>
<protein>
    <submittedName>
        <fullName evidence="2">Uncharacterized protein</fullName>
    </submittedName>
</protein>
<proteinExistence type="predicted"/>
<evidence type="ECO:0000313" key="3">
    <source>
        <dbReference type="Proteomes" id="UP000244005"/>
    </source>
</evidence>
<organism evidence="2 3">
    <name type="scientific">Marchantia polymorpha</name>
    <name type="common">Common liverwort</name>
    <name type="synonym">Marchantia aquatica</name>
    <dbReference type="NCBI Taxonomy" id="3197"/>
    <lineage>
        <taxon>Eukaryota</taxon>
        <taxon>Viridiplantae</taxon>
        <taxon>Streptophyta</taxon>
        <taxon>Embryophyta</taxon>
        <taxon>Marchantiophyta</taxon>
        <taxon>Marchantiopsida</taxon>
        <taxon>Marchantiidae</taxon>
        <taxon>Marchantiales</taxon>
        <taxon>Marchantiaceae</taxon>
        <taxon>Marchantia</taxon>
    </lineage>
</organism>
<feature type="compositionally biased region" description="Pro residues" evidence="1">
    <location>
        <begin position="175"/>
        <end position="185"/>
    </location>
</feature>
<feature type="compositionally biased region" description="Polar residues" evidence="1">
    <location>
        <begin position="79"/>
        <end position="99"/>
    </location>
</feature>
<evidence type="ECO:0000313" key="2">
    <source>
        <dbReference type="EMBL" id="PTQ36349.1"/>
    </source>
</evidence>
<feature type="region of interest" description="Disordered" evidence="1">
    <location>
        <begin position="1"/>
        <end position="48"/>
    </location>
</feature>
<dbReference type="Proteomes" id="UP000244005">
    <property type="component" value="Unassembled WGS sequence"/>
</dbReference>
<sequence length="204" mass="22009">MSCAETQERGRGFTRWPAEGPGLEAGGWRRPRGPQVARGDPAPTFDSAARDAWTFNGRLTGRRTVGSSHTPRRIHMPSRRSSTLHTFESFRESSPSTTRGCAGSPPLHRTVLAPRRARRTEHAMHLGSGSWTGLEQGNYHEAISPSVFVLCGRNLHLNCSLTSGRNLGVTGGQPAPSPAERPPGWPGVHQEQGGLITLHGPGDD</sequence>
<evidence type="ECO:0000256" key="1">
    <source>
        <dbReference type="SAM" id="MobiDB-lite"/>
    </source>
</evidence>
<name>A0A2R6WR68_MARPO</name>
<dbReference type="AlphaFoldDB" id="A0A2R6WR68"/>
<feature type="region of interest" description="Disordered" evidence="1">
    <location>
        <begin position="168"/>
        <end position="204"/>
    </location>
</feature>